<dbReference type="Proteomes" id="UP001467690">
    <property type="component" value="Unassembled WGS sequence"/>
</dbReference>
<name>A0ABV1RDN0_9ALTE</name>
<dbReference type="Pfam" id="PF04093">
    <property type="entry name" value="MreD"/>
    <property type="match status" value="1"/>
</dbReference>
<evidence type="ECO:0000256" key="2">
    <source>
        <dbReference type="ARBA" id="ARBA00007776"/>
    </source>
</evidence>
<evidence type="ECO:0000256" key="4">
    <source>
        <dbReference type="ARBA" id="ARBA00022692"/>
    </source>
</evidence>
<comment type="function">
    <text evidence="8">Involved in formation of the rod shape of the cell. May also contribute to regulation of formation of penicillin-binding proteins.</text>
</comment>
<dbReference type="NCBIfam" id="TIGR03426">
    <property type="entry name" value="shape_MreD"/>
    <property type="match status" value="1"/>
</dbReference>
<comment type="caution">
    <text evidence="10">The sequence shown here is derived from an EMBL/GenBank/DDBJ whole genome shotgun (WGS) entry which is preliminary data.</text>
</comment>
<gene>
    <name evidence="10" type="primary">mreD</name>
    <name evidence="10" type="ORF">ABS311_03085</name>
</gene>
<dbReference type="PIRSF" id="PIRSF018472">
    <property type="entry name" value="MreD_proteobac"/>
    <property type="match status" value="1"/>
</dbReference>
<feature type="transmembrane region" description="Helical" evidence="9">
    <location>
        <begin position="53"/>
        <end position="84"/>
    </location>
</feature>
<comment type="subcellular location">
    <subcellularLocation>
        <location evidence="8">Cell inner membrane</location>
    </subcellularLocation>
    <subcellularLocation>
        <location evidence="1">Cell membrane</location>
        <topology evidence="1">Multi-pass membrane protein</topology>
    </subcellularLocation>
</comment>
<evidence type="ECO:0000256" key="5">
    <source>
        <dbReference type="ARBA" id="ARBA00022960"/>
    </source>
</evidence>
<keyword evidence="7 8" id="KW-0472">Membrane</keyword>
<keyword evidence="6 9" id="KW-1133">Transmembrane helix</keyword>
<evidence type="ECO:0000313" key="11">
    <source>
        <dbReference type="Proteomes" id="UP001467690"/>
    </source>
</evidence>
<keyword evidence="4 9" id="KW-0812">Transmembrane</keyword>
<dbReference type="RefSeq" id="WP_350400671.1">
    <property type="nucleotide sequence ID" value="NZ_JBELOE010000076.1"/>
</dbReference>
<keyword evidence="3 8" id="KW-1003">Cell membrane</keyword>
<feature type="transmembrane region" description="Helical" evidence="9">
    <location>
        <begin position="130"/>
        <end position="148"/>
    </location>
</feature>
<organism evidence="10 11">
    <name type="scientific">Catenovulum sediminis</name>
    <dbReference type="NCBI Taxonomy" id="1740262"/>
    <lineage>
        <taxon>Bacteria</taxon>
        <taxon>Pseudomonadati</taxon>
        <taxon>Pseudomonadota</taxon>
        <taxon>Gammaproteobacteria</taxon>
        <taxon>Alteromonadales</taxon>
        <taxon>Alteromonadaceae</taxon>
        <taxon>Catenovulum</taxon>
    </lineage>
</organism>
<evidence type="ECO:0000256" key="6">
    <source>
        <dbReference type="ARBA" id="ARBA00022989"/>
    </source>
</evidence>
<keyword evidence="8" id="KW-0997">Cell inner membrane</keyword>
<dbReference type="InterPro" id="IPR026034">
    <property type="entry name" value="MreD_proteobac"/>
</dbReference>
<evidence type="ECO:0000256" key="1">
    <source>
        <dbReference type="ARBA" id="ARBA00004651"/>
    </source>
</evidence>
<dbReference type="EMBL" id="JBELOE010000076">
    <property type="protein sequence ID" value="MER2490865.1"/>
    <property type="molecule type" value="Genomic_DNA"/>
</dbReference>
<accession>A0ABV1RDN0</accession>
<dbReference type="InterPro" id="IPR007227">
    <property type="entry name" value="Cell_shape_determining_MreD"/>
</dbReference>
<proteinExistence type="inferred from homology"/>
<protein>
    <recommendedName>
        <fullName evidence="8">Rod shape-determining protein MreD</fullName>
    </recommendedName>
</protein>
<dbReference type="PANTHER" id="PTHR37484:SF1">
    <property type="entry name" value="ROD SHAPE-DETERMINING PROTEIN MRED"/>
    <property type="match status" value="1"/>
</dbReference>
<evidence type="ECO:0000256" key="8">
    <source>
        <dbReference type="PIRNR" id="PIRNR018472"/>
    </source>
</evidence>
<evidence type="ECO:0000256" key="7">
    <source>
        <dbReference type="ARBA" id="ARBA00023136"/>
    </source>
</evidence>
<evidence type="ECO:0000256" key="3">
    <source>
        <dbReference type="ARBA" id="ARBA00022475"/>
    </source>
</evidence>
<evidence type="ECO:0000256" key="9">
    <source>
        <dbReference type="SAM" id="Phobius"/>
    </source>
</evidence>
<dbReference type="PANTHER" id="PTHR37484">
    <property type="entry name" value="ROD SHAPE-DETERMINING PROTEIN MRED"/>
    <property type="match status" value="1"/>
</dbReference>
<evidence type="ECO:0000313" key="10">
    <source>
        <dbReference type="EMBL" id="MER2490865.1"/>
    </source>
</evidence>
<reference evidence="10 11" key="1">
    <citation type="submission" date="2024-06" db="EMBL/GenBank/DDBJ databases">
        <authorList>
            <person name="Chen R.Y."/>
        </authorList>
    </citation>
    <scope>NUCLEOTIDE SEQUENCE [LARGE SCALE GENOMIC DNA]</scope>
    <source>
        <strain evidence="10 11">D2</strain>
    </source>
</reference>
<comment type="similarity">
    <text evidence="2 8">Belongs to the MreD family.</text>
</comment>
<keyword evidence="11" id="KW-1185">Reference proteome</keyword>
<keyword evidence="5 8" id="KW-0133">Cell shape</keyword>
<sequence>MIGSRTLIALTLLFALILAIAPMPKMLESFRPDWILLVLFYWAIALPHRVNVGTAWVCGFILDILLGSVLGVHALILALVTYIASANYLTIRNFSLWQQALIVGLVSAFYHLGDYWIQHFLTTAYFLPELMWPVVTNTFIWPWAFLLLRKYRRRLKIR</sequence>